<name>A0AA42DK94_9FIRM</name>
<proteinExistence type="predicted"/>
<keyword evidence="7" id="KW-1185">Reference proteome</keyword>
<dbReference type="Proteomes" id="UP001169242">
    <property type="component" value="Unassembled WGS sequence"/>
</dbReference>
<evidence type="ECO:0000256" key="3">
    <source>
        <dbReference type="ARBA" id="ARBA00022989"/>
    </source>
</evidence>
<dbReference type="Gene3D" id="1.20.58.340">
    <property type="entry name" value="Magnesium transport protein CorA, transmembrane region"/>
    <property type="match status" value="1"/>
</dbReference>
<gene>
    <name evidence="6" type="ORF">PBV87_03830</name>
</gene>
<protein>
    <recommendedName>
        <fullName evidence="8">CorA-like Mg2+ transporter protein</fullName>
    </recommendedName>
</protein>
<feature type="transmembrane region" description="Helical" evidence="5">
    <location>
        <begin position="439"/>
        <end position="458"/>
    </location>
</feature>
<evidence type="ECO:0000313" key="7">
    <source>
        <dbReference type="Proteomes" id="UP001169242"/>
    </source>
</evidence>
<keyword evidence="4 5" id="KW-0472">Membrane</keyword>
<keyword evidence="2 5" id="KW-0812">Transmembrane</keyword>
<evidence type="ECO:0000313" key="6">
    <source>
        <dbReference type="EMBL" id="MDA3730627.1"/>
    </source>
</evidence>
<feature type="transmembrane region" description="Helical" evidence="5">
    <location>
        <begin position="470"/>
        <end position="487"/>
    </location>
</feature>
<accession>A0AA42DK94</accession>
<evidence type="ECO:0000256" key="1">
    <source>
        <dbReference type="ARBA" id="ARBA00004141"/>
    </source>
</evidence>
<dbReference type="EMBL" id="JAQIFT010000016">
    <property type="protein sequence ID" value="MDA3730627.1"/>
    <property type="molecule type" value="Genomic_DNA"/>
</dbReference>
<evidence type="ECO:0008006" key="8">
    <source>
        <dbReference type="Google" id="ProtNLM"/>
    </source>
</evidence>
<dbReference type="RefSeq" id="WP_271011203.1">
    <property type="nucleotide sequence ID" value="NZ_JAQIFT010000016.1"/>
</dbReference>
<evidence type="ECO:0000256" key="2">
    <source>
        <dbReference type="ARBA" id="ARBA00022692"/>
    </source>
</evidence>
<dbReference type="GO" id="GO:0016020">
    <property type="term" value="C:membrane"/>
    <property type="evidence" value="ECO:0007669"/>
    <property type="project" value="UniProtKB-SubCell"/>
</dbReference>
<comment type="caution">
    <text evidence="6">The sequence shown here is derived from an EMBL/GenBank/DDBJ whole genome shotgun (WGS) entry which is preliminary data.</text>
</comment>
<comment type="subcellular location">
    <subcellularLocation>
        <location evidence="1">Membrane</location>
        <topology evidence="1">Multi-pass membrane protein</topology>
    </subcellularLocation>
</comment>
<organism evidence="6 7">
    <name type="scientific">Holtiella tumoricola</name>
    <dbReference type="NCBI Taxonomy" id="3018743"/>
    <lineage>
        <taxon>Bacteria</taxon>
        <taxon>Bacillati</taxon>
        <taxon>Bacillota</taxon>
        <taxon>Clostridia</taxon>
        <taxon>Lachnospirales</taxon>
        <taxon>Cellulosilyticaceae</taxon>
        <taxon>Holtiella</taxon>
    </lineage>
</organism>
<evidence type="ECO:0000256" key="5">
    <source>
        <dbReference type="SAM" id="Phobius"/>
    </source>
</evidence>
<dbReference type="SUPFAM" id="SSF144083">
    <property type="entry name" value="Magnesium transport protein CorA, transmembrane region"/>
    <property type="match status" value="1"/>
</dbReference>
<sequence>MSKGVISTHVYMMPFAWELKNRHGRGTLKQHKQMDHPSLSGLESWKIRTFYIEDESTYNEYVYFYKPAIQMLYQIGNQKLVRIYEKMGLDEKSTLTLTVEQKEYVLKLKNIELRLYKSGIGILTLHCENHEVKAPEGIMAINSMSKSVYPYLLPLQAAHKDLFPEKIVVRLNDREKIIETFSEDYKEKPLCMTSMMRQLFGDNFVFEYKFLKQDKIFVEPLLGNRMFVLCVYNNAEFLKQIKNQEISKRFLNSFILFSRREKLREGESYLDLPKVVYGMSRFSLVCITSSAKETKLYNHIVLLALAQKASLLHFGNQIARIAELPKVQLVQAIEDLYEVYIQFISQMHFNEVTVDVQGSYIYNELLRQLMIEKEIKELDFEMQEMHEYAALIDQAQSKGKMDFLTIIGTALVIPTFVTGFFGMNILEEKFMDWWRHKEIILWFNSYALLPVTVVLLVYSMWNRKSRKSRVIQNILLVISLISIYILIKWGCGLD</sequence>
<dbReference type="AlphaFoldDB" id="A0AA42DK94"/>
<dbReference type="InterPro" id="IPR045863">
    <property type="entry name" value="CorA_TM1_TM2"/>
</dbReference>
<reference evidence="6" key="1">
    <citation type="journal article" date="2023" name="Int. J. Syst. Evol. Microbiol.">
        <title>&lt;i&gt;Holtiella tumoricola&lt;/i&gt; gen. nov. sp. nov., isolated from a human clinical sample.</title>
        <authorList>
            <person name="Allen-Vercoe E."/>
            <person name="Daigneault M.C."/>
            <person name="Vancuren S.J."/>
            <person name="Cochrane K."/>
            <person name="O'Neal L.L."/>
            <person name="Sankaranarayanan K."/>
            <person name="Lawson P.A."/>
        </authorList>
    </citation>
    <scope>NUCLEOTIDE SEQUENCE</scope>
    <source>
        <strain evidence="6">CC70A</strain>
    </source>
</reference>
<feature type="transmembrane region" description="Helical" evidence="5">
    <location>
        <begin position="403"/>
        <end position="427"/>
    </location>
</feature>
<keyword evidence="3 5" id="KW-1133">Transmembrane helix</keyword>
<evidence type="ECO:0000256" key="4">
    <source>
        <dbReference type="ARBA" id="ARBA00023136"/>
    </source>
</evidence>